<dbReference type="SFLD" id="SFLDG01018">
    <property type="entry name" value="Squalene/Phytoene_Synthase_Lik"/>
    <property type="match status" value="1"/>
</dbReference>
<dbReference type="GO" id="GO:0004311">
    <property type="term" value="F:geranylgeranyl diphosphate synthase activity"/>
    <property type="evidence" value="ECO:0007669"/>
    <property type="project" value="InterPro"/>
</dbReference>
<dbReference type="InterPro" id="IPR019845">
    <property type="entry name" value="Squalene/phytoene_synthase_CS"/>
</dbReference>
<dbReference type="InterPro" id="IPR033904">
    <property type="entry name" value="Trans_IPPS_HH"/>
</dbReference>
<dbReference type="GO" id="GO:0051996">
    <property type="term" value="F:squalene synthase [NAD(P)H] activity"/>
    <property type="evidence" value="ECO:0007669"/>
    <property type="project" value="InterPro"/>
</dbReference>
<dbReference type="SUPFAM" id="SSF48576">
    <property type="entry name" value="Terpenoid synthases"/>
    <property type="match status" value="1"/>
</dbReference>
<dbReference type="NCBIfam" id="TIGR03465">
    <property type="entry name" value="HpnD"/>
    <property type="match status" value="1"/>
</dbReference>
<evidence type="ECO:0000256" key="1">
    <source>
        <dbReference type="ARBA" id="ARBA00022679"/>
    </source>
</evidence>
<organism evidence="2">
    <name type="scientific">hydrocarbon metagenome</name>
    <dbReference type="NCBI Taxonomy" id="938273"/>
    <lineage>
        <taxon>unclassified sequences</taxon>
        <taxon>metagenomes</taxon>
        <taxon>ecological metagenomes</taxon>
    </lineage>
</organism>
<dbReference type="SFLD" id="SFLDG01212">
    <property type="entry name" value="Phytoene_synthase_like"/>
    <property type="match status" value="1"/>
</dbReference>
<dbReference type="SFLD" id="SFLDS00005">
    <property type="entry name" value="Isoprenoid_Synthase_Type_I"/>
    <property type="match status" value="1"/>
</dbReference>
<name>A0A0W8FX51_9ZZZZ</name>
<accession>A0A0W8FX51</accession>
<dbReference type="PANTHER" id="PTHR31480">
    <property type="entry name" value="BIFUNCTIONAL LYCOPENE CYCLASE/PHYTOENE SYNTHASE"/>
    <property type="match status" value="1"/>
</dbReference>
<gene>
    <name evidence="2" type="ORF">ASZ90_004665</name>
</gene>
<dbReference type="InterPro" id="IPR002060">
    <property type="entry name" value="Squ/phyt_synthse"/>
</dbReference>
<dbReference type="EC" id="2.5.1.32" evidence="2"/>
<comment type="caution">
    <text evidence="2">The sequence shown here is derived from an EMBL/GenBank/DDBJ whole genome shotgun (WGS) entry which is preliminary data.</text>
</comment>
<dbReference type="CDD" id="cd00683">
    <property type="entry name" value="Trans_IPPS_HH"/>
    <property type="match status" value="1"/>
</dbReference>
<keyword evidence="1 2" id="KW-0808">Transferase</keyword>
<reference evidence="2" key="1">
    <citation type="journal article" date="2015" name="Proc. Natl. Acad. Sci. U.S.A.">
        <title>Networks of energetic and metabolic interactions define dynamics in microbial communities.</title>
        <authorList>
            <person name="Embree M."/>
            <person name="Liu J.K."/>
            <person name="Al-Bassam M.M."/>
            <person name="Zengler K."/>
        </authorList>
    </citation>
    <scope>NUCLEOTIDE SEQUENCE</scope>
</reference>
<dbReference type="PROSITE" id="PS01044">
    <property type="entry name" value="SQUALEN_PHYTOEN_SYN_1"/>
    <property type="match status" value="1"/>
</dbReference>
<evidence type="ECO:0000313" key="2">
    <source>
        <dbReference type="EMBL" id="KUG25511.1"/>
    </source>
</evidence>
<dbReference type="Gene3D" id="1.10.600.10">
    <property type="entry name" value="Farnesyl Diphosphate Synthase"/>
    <property type="match status" value="1"/>
</dbReference>
<proteinExistence type="predicted"/>
<dbReference type="GO" id="GO:0046905">
    <property type="term" value="F:15-cis-phytoene synthase activity"/>
    <property type="evidence" value="ECO:0007669"/>
    <property type="project" value="UniProtKB-EC"/>
</dbReference>
<dbReference type="EMBL" id="LNQE01000669">
    <property type="protein sequence ID" value="KUG25511.1"/>
    <property type="molecule type" value="Genomic_DNA"/>
</dbReference>
<dbReference type="InterPro" id="IPR008949">
    <property type="entry name" value="Isoprenoid_synthase_dom_sf"/>
</dbReference>
<sequence length="280" mass="33216">MLSDSKKISKESKSSFYYAFNLLPAEKRDAMNNIYAFCRYTDDIVDNNNDPDEIKFEKLRKWRLELERALLLQSNFPLLNKVSKSIQKFNIPLEPFYELIRGMEMDLQNKRYFTFNDLQTYCYRVASTVGLICIEIFGYKHPSIKDYAVNLGMALQLTNILRDVKTDAENGRIYLPKEDLDRFNYTEQELINNIYNDNFVLLMRYEASKARKYFEEADKHLRFDDKPAMFAARAMQHIYSRLLSKLEAENFNVFEKNIKVSKIDKTFLALGVWAKYKLVY</sequence>
<dbReference type="Pfam" id="PF00494">
    <property type="entry name" value="SQS_PSY"/>
    <property type="match status" value="1"/>
</dbReference>
<dbReference type="PROSITE" id="PS01045">
    <property type="entry name" value="SQUALEN_PHYTOEN_SYN_2"/>
    <property type="match status" value="1"/>
</dbReference>
<dbReference type="InterPro" id="IPR044843">
    <property type="entry name" value="Trans_IPPS_bact-type"/>
</dbReference>
<dbReference type="InterPro" id="IPR017828">
    <property type="entry name" value="SQ_synth_HpnD-like"/>
</dbReference>
<dbReference type="AlphaFoldDB" id="A0A0W8FX51"/>
<protein>
    <submittedName>
        <fullName evidence="2">Phytoene synthase</fullName>
        <ecNumber evidence="2">2.5.1.32</ecNumber>
    </submittedName>
</protein>
<dbReference type="GO" id="GO:0016117">
    <property type="term" value="P:carotenoid biosynthetic process"/>
    <property type="evidence" value="ECO:0007669"/>
    <property type="project" value="InterPro"/>
</dbReference>